<dbReference type="SUPFAM" id="SSF48403">
    <property type="entry name" value="Ankyrin repeat"/>
    <property type="match status" value="1"/>
</dbReference>
<dbReference type="InterPro" id="IPR002110">
    <property type="entry name" value="Ankyrin_rpt"/>
</dbReference>
<dbReference type="PROSITE" id="PS50088">
    <property type="entry name" value="ANK_REPEAT"/>
    <property type="match status" value="3"/>
</dbReference>
<feature type="repeat" description="ANK" evidence="3">
    <location>
        <begin position="118"/>
        <end position="150"/>
    </location>
</feature>
<dbReference type="PANTHER" id="PTHR46680">
    <property type="entry name" value="NF-KAPPA-B INHIBITOR ALPHA"/>
    <property type="match status" value="1"/>
</dbReference>
<evidence type="ECO:0000256" key="2">
    <source>
        <dbReference type="ARBA" id="ARBA00023043"/>
    </source>
</evidence>
<dbReference type="Gene3D" id="1.25.40.20">
    <property type="entry name" value="Ankyrin repeat-containing domain"/>
    <property type="match status" value="1"/>
</dbReference>
<feature type="repeat" description="ANK" evidence="3">
    <location>
        <begin position="165"/>
        <end position="197"/>
    </location>
</feature>
<dbReference type="Pfam" id="PF00023">
    <property type="entry name" value="Ank"/>
    <property type="match status" value="1"/>
</dbReference>
<feature type="signal peptide" evidence="4">
    <location>
        <begin position="1"/>
        <end position="15"/>
    </location>
</feature>
<dbReference type="AlphaFoldDB" id="A0A0H5QXZ2"/>
<dbReference type="Pfam" id="PF12796">
    <property type="entry name" value="Ank_2"/>
    <property type="match status" value="1"/>
</dbReference>
<evidence type="ECO:0000313" key="5">
    <source>
        <dbReference type="EMBL" id="CRZ06843.1"/>
    </source>
</evidence>
<proteinExistence type="predicted"/>
<evidence type="ECO:0000256" key="3">
    <source>
        <dbReference type="PROSITE-ProRule" id="PRU00023"/>
    </source>
</evidence>
<feature type="chain" id="PRO_5012249464" evidence="4">
    <location>
        <begin position="16"/>
        <end position="204"/>
    </location>
</feature>
<organism evidence="5">
    <name type="scientific">Spongospora subterranea</name>
    <dbReference type="NCBI Taxonomy" id="70186"/>
    <lineage>
        <taxon>Eukaryota</taxon>
        <taxon>Sar</taxon>
        <taxon>Rhizaria</taxon>
        <taxon>Endomyxa</taxon>
        <taxon>Phytomyxea</taxon>
        <taxon>Plasmodiophorida</taxon>
        <taxon>Plasmodiophoridae</taxon>
        <taxon>Spongospora</taxon>
    </lineage>
</organism>
<feature type="repeat" description="ANK" evidence="3">
    <location>
        <begin position="85"/>
        <end position="117"/>
    </location>
</feature>
<dbReference type="EMBL" id="HACM01006401">
    <property type="protein sequence ID" value="CRZ06843.1"/>
    <property type="molecule type" value="Transcribed_RNA"/>
</dbReference>
<feature type="non-terminal residue" evidence="5">
    <location>
        <position position="1"/>
    </location>
</feature>
<keyword evidence="2 3" id="KW-0040">ANK repeat</keyword>
<dbReference type="GO" id="GO:0051059">
    <property type="term" value="F:NF-kappaB binding"/>
    <property type="evidence" value="ECO:0007669"/>
    <property type="project" value="TreeGrafter"/>
</dbReference>
<dbReference type="GO" id="GO:0005829">
    <property type="term" value="C:cytosol"/>
    <property type="evidence" value="ECO:0007669"/>
    <property type="project" value="TreeGrafter"/>
</dbReference>
<dbReference type="InterPro" id="IPR051070">
    <property type="entry name" value="NF-kappa-B_inhibitor"/>
</dbReference>
<protein>
    <submittedName>
        <fullName evidence="5">Uncharacterized protein</fullName>
    </submittedName>
</protein>
<evidence type="ECO:0000256" key="4">
    <source>
        <dbReference type="SAM" id="SignalP"/>
    </source>
</evidence>
<accession>A0A0H5QXZ2</accession>
<keyword evidence="4" id="KW-0732">Signal</keyword>
<feature type="non-terminal residue" evidence="5">
    <location>
        <position position="204"/>
    </location>
</feature>
<dbReference type="InterPro" id="IPR036770">
    <property type="entry name" value="Ankyrin_rpt-contain_sf"/>
</dbReference>
<evidence type="ECO:0000256" key="1">
    <source>
        <dbReference type="ARBA" id="ARBA00022737"/>
    </source>
</evidence>
<name>A0A0H5QXZ2_9EUKA</name>
<dbReference type="PANTHER" id="PTHR46680:SF3">
    <property type="entry name" value="NF-KAPPA-B INHIBITOR CACTUS"/>
    <property type="match status" value="1"/>
</dbReference>
<dbReference type="GO" id="GO:0071356">
    <property type="term" value="P:cellular response to tumor necrosis factor"/>
    <property type="evidence" value="ECO:0007669"/>
    <property type="project" value="TreeGrafter"/>
</dbReference>
<keyword evidence="1" id="KW-0677">Repeat</keyword>
<reference evidence="5" key="1">
    <citation type="submission" date="2015-04" db="EMBL/GenBank/DDBJ databases">
        <title>The genome sequence of the plant pathogenic Rhizarian Plasmodiophora brassicae reveals insights in its biotrophic life cycle and the origin of chitin synthesis.</title>
        <authorList>
            <person name="Schwelm A."/>
            <person name="Fogelqvist J."/>
            <person name="Knaust A."/>
            <person name="Julke S."/>
            <person name="Lilja T."/>
            <person name="Dhandapani V."/>
            <person name="Bonilla-Rosso G."/>
            <person name="Karlsson M."/>
            <person name="Shevchenko A."/>
            <person name="Choi S.R."/>
            <person name="Kim H.G."/>
            <person name="Park J.Y."/>
            <person name="Lim Y.P."/>
            <person name="Ludwig-Muller J."/>
            <person name="Dixelius C."/>
        </authorList>
    </citation>
    <scope>NUCLEOTIDE SEQUENCE</scope>
    <source>
        <tissue evidence="5">Potato root galls</tissue>
    </source>
</reference>
<sequence length="204" mass="22711">KFVIILVVLKVGASTSPDSDRIERIKAFGRINNLHRALDKGDSTAALKWANELDDAYINCWYNLETQSVLNEGEWKESADSNSLYHTTALNLVLFYGQEEVAMILLNRGANIFVADDNGNVPLHFAVEQGLVNVVSKIIDIMRLMNVMDEVGMTQQEAINLKNNFGKPPLHMAVCFQCQAVFQKLLDEGADPMITDDEGNTALH</sequence>
<dbReference type="SMART" id="SM00248">
    <property type="entry name" value="ANK"/>
    <property type="match status" value="3"/>
</dbReference>